<dbReference type="AlphaFoldDB" id="A0A0E2DNF9"/>
<dbReference type="Proteomes" id="UP000001340">
    <property type="component" value="Unassembled WGS sequence"/>
</dbReference>
<comment type="caution">
    <text evidence="1">The sequence shown here is derived from an EMBL/GenBank/DDBJ whole genome shotgun (WGS) entry which is preliminary data.</text>
</comment>
<protein>
    <submittedName>
        <fullName evidence="1">Uncharacterized protein</fullName>
    </submittedName>
</protein>
<reference evidence="1 2" key="1">
    <citation type="submission" date="2012-10" db="EMBL/GenBank/DDBJ databases">
        <authorList>
            <person name="Harkins D.M."/>
            <person name="Durkin A.S."/>
            <person name="Brinkac L.M."/>
            <person name="Haft D.H."/>
            <person name="Selengut J.D."/>
            <person name="Sanka R."/>
            <person name="DePew J."/>
            <person name="Purushe J."/>
            <person name="Chanthongthip A."/>
            <person name="Lattana O."/>
            <person name="Phetsouvanh R."/>
            <person name="Newton P.N."/>
            <person name="Vinetz J.M."/>
            <person name="Sutton G.G."/>
            <person name="Nierman W.C."/>
            <person name="Fouts D.E."/>
        </authorList>
    </citation>
    <scope>NUCLEOTIDE SEQUENCE [LARGE SCALE GENOMIC DNA]</scope>
    <source>
        <strain evidence="1 2">UI 12758</strain>
    </source>
</reference>
<gene>
    <name evidence="1" type="ORF">LEP1GSC105_0177</name>
</gene>
<dbReference type="EMBL" id="AHNR02000004">
    <property type="protein sequence ID" value="EKR57187.1"/>
    <property type="molecule type" value="Genomic_DNA"/>
</dbReference>
<proteinExistence type="predicted"/>
<evidence type="ECO:0000313" key="1">
    <source>
        <dbReference type="EMBL" id="EKR57187.1"/>
    </source>
</evidence>
<evidence type="ECO:0000313" key="2">
    <source>
        <dbReference type="Proteomes" id="UP000001340"/>
    </source>
</evidence>
<accession>A0A0E2DNF9</accession>
<organism evidence="1 2">
    <name type="scientific">Leptospira interrogans str. UI 12758</name>
    <dbReference type="NCBI Taxonomy" id="1049938"/>
    <lineage>
        <taxon>Bacteria</taxon>
        <taxon>Pseudomonadati</taxon>
        <taxon>Spirochaetota</taxon>
        <taxon>Spirochaetia</taxon>
        <taxon>Leptospirales</taxon>
        <taxon>Leptospiraceae</taxon>
        <taxon>Leptospira</taxon>
    </lineage>
</organism>
<sequence>MNNSAKDNVQNYIRNGNGNEQFTVPFAVESATLTGISEVSGYFIPVF</sequence>
<name>A0A0E2DNF9_LEPIR</name>